<reference evidence="3" key="1">
    <citation type="journal article" date="2019" name="Int. J. Syst. Evol. Microbiol.">
        <title>The Global Catalogue of Microorganisms (GCM) 10K type strain sequencing project: providing services to taxonomists for standard genome sequencing and annotation.</title>
        <authorList>
            <consortium name="The Broad Institute Genomics Platform"/>
            <consortium name="The Broad Institute Genome Sequencing Center for Infectious Disease"/>
            <person name="Wu L."/>
            <person name="Ma J."/>
        </authorList>
    </citation>
    <scope>NUCLEOTIDE SEQUENCE [LARGE SCALE GENOMIC DNA]</scope>
    <source>
        <strain evidence="3">JCM 11445</strain>
    </source>
</reference>
<feature type="compositionally biased region" description="Polar residues" evidence="1">
    <location>
        <begin position="12"/>
        <end position="29"/>
    </location>
</feature>
<protein>
    <submittedName>
        <fullName evidence="2">Uncharacterized protein</fullName>
    </submittedName>
</protein>
<organism evidence="2 3">
    <name type="scientific">Streptomyces rhizosphaericus</name>
    <dbReference type="NCBI Taxonomy" id="114699"/>
    <lineage>
        <taxon>Bacteria</taxon>
        <taxon>Bacillati</taxon>
        <taxon>Actinomycetota</taxon>
        <taxon>Actinomycetes</taxon>
        <taxon>Kitasatosporales</taxon>
        <taxon>Streptomycetaceae</taxon>
        <taxon>Streptomyces</taxon>
        <taxon>Streptomyces violaceusniger group</taxon>
    </lineage>
</organism>
<accession>A0ABP4CI77</accession>
<dbReference type="EMBL" id="BAAAIE010000001">
    <property type="protein sequence ID" value="GAA0968025.1"/>
    <property type="molecule type" value="Genomic_DNA"/>
</dbReference>
<gene>
    <name evidence="2" type="ORF">GCM10009576_003590</name>
</gene>
<proteinExistence type="predicted"/>
<feature type="region of interest" description="Disordered" evidence="1">
    <location>
        <begin position="1"/>
        <end position="70"/>
    </location>
</feature>
<evidence type="ECO:0000313" key="3">
    <source>
        <dbReference type="Proteomes" id="UP001500033"/>
    </source>
</evidence>
<keyword evidence="3" id="KW-1185">Reference proteome</keyword>
<sequence length="70" mass="6735">MSIHSTVPGLTASHSLACSTGSRSPQGTAVSDGLPGVGFSLVFSVTGPPPGGPGGVRGPGPPPVEADRAR</sequence>
<dbReference type="Proteomes" id="UP001500033">
    <property type="component" value="Unassembled WGS sequence"/>
</dbReference>
<name>A0ABP4CI77_9ACTN</name>
<evidence type="ECO:0000256" key="1">
    <source>
        <dbReference type="SAM" id="MobiDB-lite"/>
    </source>
</evidence>
<evidence type="ECO:0000313" key="2">
    <source>
        <dbReference type="EMBL" id="GAA0968025.1"/>
    </source>
</evidence>
<comment type="caution">
    <text evidence="2">The sequence shown here is derived from an EMBL/GenBank/DDBJ whole genome shotgun (WGS) entry which is preliminary data.</text>
</comment>